<comment type="caution">
    <text evidence="2">The sequence shown here is derived from an EMBL/GenBank/DDBJ whole genome shotgun (WGS) entry which is preliminary data.</text>
</comment>
<gene>
    <name evidence="2" type="ORF">D4T97_007625</name>
</gene>
<evidence type="ECO:0000313" key="2">
    <source>
        <dbReference type="EMBL" id="RST75569.1"/>
    </source>
</evidence>
<evidence type="ECO:0000313" key="3">
    <source>
        <dbReference type="Proteomes" id="UP000287156"/>
    </source>
</evidence>
<feature type="transmembrane region" description="Helical" evidence="1">
    <location>
        <begin position="37"/>
        <end position="54"/>
    </location>
</feature>
<feature type="transmembrane region" description="Helical" evidence="1">
    <location>
        <begin position="6"/>
        <end position="25"/>
    </location>
</feature>
<feature type="transmembrane region" description="Helical" evidence="1">
    <location>
        <begin position="60"/>
        <end position="81"/>
    </location>
</feature>
<dbReference type="EMBL" id="QYTV02000003">
    <property type="protein sequence ID" value="RST75569.1"/>
    <property type="molecule type" value="Genomic_DNA"/>
</dbReference>
<keyword evidence="1" id="KW-0472">Membrane</keyword>
<reference evidence="2" key="1">
    <citation type="submission" date="2018-12" db="EMBL/GenBank/DDBJ databases">
        <authorList>
            <person name="Sun L."/>
            <person name="Chen Z."/>
        </authorList>
    </citation>
    <scope>NUCLEOTIDE SEQUENCE [LARGE SCALE GENOMIC DNA]</scope>
    <source>
        <strain evidence="2">3-2-2</strain>
    </source>
</reference>
<keyword evidence="3" id="KW-1185">Reference proteome</keyword>
<dbReference type="Proteomes" id="UP000287156">
    <property type="component" value="Unassembled WGS sequence"/>
</dbReference>
<evidence type="ECO:0000256" key="1">
    <source>
        <dbReference type="SAM" id="Phobius"/>
    </source>
</evidence>
<dbReference type="AlphaFoldDB" id="A0A429Y2V7"/>
<keyword evidence="1" id="KW-0812">Transmembrane</keyword>
<organism evidence="2 3">
    <name type="scientific">Siminovitchia acidinfaciens</name>
    <dbReference type="NCBI Taxonomy" id="2321395"/>
    <lineage>
        <taxon>Bacteria</taxon>
        <taxon>Bacillati</taxon>
        <taxon>Bacillota</taxon>
        <taxon>Bacilli</taxon>
        <taxon>Bacillales</taxon>
        <taxon>Bacillaceae</taxon>
        <taxon>Siminovitchia</taxon>
    </lineage>
</organism>
<keyword evidence="1" id="KW-1133">Transmembrane helix</keyword>
<sequence length="96" mass="10801">MEHFPIIHTNFWDAIIAVPAVLIVTEIIKLLLPIPRFLIPTVATIFGLVFALFIAHKFNFWGAIFMGLFYGNAAVGVYASLKTSWQTYRSSGNNQK</sequence>
<proteinExistence type="predicted"/>
<protein>
    <recommendedName>
        <fullName evidence="4">Holin</fullName>
    </recommendedName>
</protein>
<dbReference type="OrthoDB" id="2969583at2"/>
<name>A0A429Y2V7_9BACI</name>
<accession>A0A429Y2V7</accession>
<evidence type="ECO:0008006" key="4">
    <source>
        <dbReference type="Google" id="ProtNLM"/>
    </source>
</evidence>